<evidence type="ECO:0000313" key="1">
    <source>
        <dbReference type="EMBL" id="EJR22407.1"/>
    </source>
</evidence>
<dbReference type="EMBL" id="AHER01000030">
    <property type="protein sequence ID" value="EJR22407.1"/>
    <property type="molecule type" value="Genomic_DNA"/>
</dbReference>
<dbReference type="AlphaFoldDB" id="A0A9W5NQ20"/>
<gene>
    <name evidence="1" type="ORF">IIA_02442</name>
</gene>
<proteinExistence type="predicted"/>
<accession>A0A9W5NQ20</accession>
<organism evidence="1 2">
    <name type="scientific">Bacillus cereus (strain VD014)</name>
    <dbReference type="NCBI Taxonomy" id="1053223"/>
    <lineage>
        <taxon>Bacteria</taxon>
        <taxon>Bacillati</taxon>
        <taxon>Bacillota</taxon>
        <taxon>Bacilli</taxon>
        <taxon>Bacillales</taxon>
        <taxon>Bacillaceae</taxon>
        <taxon>Bacillus</taxon>
        <taxon>Bacillus cereus group</taxon>
    </lineage>
</organism>
<name>A0A9W5NQ20_BACC8</name>
<evidence type="ECO:0000313" key="2">
    <source>
        <dbReference type="Proteomes" id="UP000006607"/>
    </source>
</evidence>
<sequence>MFESIDNKPKNTIKVNKNEVIPKYFLITLAFLGKNK</sequence>
<comment type="caution">
    <text evidence="1">The sequence shown here is derived from an EMBL/GenBank/DDBJ whole genome shotgun (WGS) entry which is preliminary data.</text>
</comment>
<reference evidence="1" key="1">
    <citation type="submission" date="2012-04" db="EMBL/GenBank/DDBJ databases">
        <title>The Genome Sequence of Bacillus cereus VD014.</title>
        <authorList>
            <consortium name="The Broad Institute Genome Sequencing Platform"/>
            <consortium name="The Broad Institute Genome Sequencing Center for Infectious Disease"/>
            <person name="Feldgarden M."/>
            <person name="Van der Auwera G.A."/>
            <person name="Mahillon J."/>
            <person name="Duprez V."/>
            <person name="Timmery S."/>
            <person name="Mattelet C."/>
            <person name="Dierick K."/>
            <person name="Sun M."/>
            <person name="Yu Z."/>
            <person name="Zhu L."/>
            <person name="Hu X."/>
            <person name="Shank E.B."/>
            <person name="Swiecicka I."/>
            <person name="Hansen B.M."/>
            <person name="Andrup L."/>
            <person name="Young S.K."/>
            <person name="Zeng Q."/>
            <person name="Gargeya S."/>
            <person name="Fitzgerald M."/>
            <person name="Haas B."/>
            <person name="Abouelleil A."/>
            <person name="Alvarado L."/>
            <person name="Arachchi H.M."/>
            <person name="Berlin A."/>
            <person name="Chapman S.B."/>
            <person name="Goldberg J."/>
            <person name="Griggs A."/>
            <person name="Gujja S."/>
            <person name="Hansen M."/>
            <person name="Howarth C."/>
            <person name="Imamovic A."/>
            <person name="Larimer J."/>
            <person name="McCowen C."/>
            <person name="Montmayeur A."/>
            <person name="Murphy C."/>
            <person name="Neiman D."/>
            <person name="Pearson M."/>
            <person name="Priest M."/>
            <person name="Roberts A."/>
            <person name="Saif S."/>
            <person name="Shea T."/>
            <person name="Sisk P."/>
            <person name="Sykes S."/>
            <person name="Wortman J."/>
            <person name="Nusbaum C."/>
            <person name="Birren B."/>
        </authorList>
    </citation>
    <scope>NUCLEOTIDE SEQUENCE</scope>
    <source>
        <strain evidence="1">VD014</strain>
    </source>
</reference>
<dbReference type="Proteomes" id="UP000006607">
    <property type="component" value="Unassembled WGS sequence"/>
</dbReference>
<protein>
    <submittedName>
        <fullName evidence="1">Uncharacterized protein</fullName>
    </submittedName>
</protein>